<accession>A0A6A6I0Y9</accession>
<gene>
    <name evidence="2" type="ORF">BU26DRAFT_94344</name>
</gene>
<evidence type="ECO:0000313" key="3">
    <source>
        <dbReference type="Proteomes" id="UP000800094"/>
    </source>
</evidence>
<sequence length="108" mass="12139">MVHLMPRVCHRRHPQLSSEQASTPLTKLCANISSAPFRRLNRERSAPNFLDSSRKGQSPPRHGVRQVCADWLPGFQPVCGWRREWTAQEDDVVGIGIVKLDSSIYGCG</sequence>
<reference evidence="2" key="1">
    <citation type="journal article" date="2020" name="Stud. Mycol.">
        <title>101 Dothideomycetes genomes: a test case for predicting lifestyles and emergence of pathogens.</title>
        <authorList>
            <person name="Haridas S."/>
            <person name="Albert R."/>
            <person name="Binder M."/>
            <person name="Bloem J."/>
            <person name="Labutti K."/>
            <person name="Salamov A."/>
            <person name="Andreopoulos B."/>
            <person name="Baker S."/>
            <person name="Barry K."/>
            <person name="Bills G."/>
            <person name="Bluhm B."/>
            <person name="Cannon C."/>
            <person name="Castanera R."/>
            <person name="Culley D."/>
            <person name="Daum C."/>
            <person name="Ezra D."/>
            <person name="Gonzalez J."/>
            <person name="Henrissat B."/>
            <person name="Kuo A."/>
            <person name="Liang C."/>
            <person name="Lipzen A."/>
            <person name="Lutzoni F."/>
            <person name="Magnuson J."/>
            <person name="Mondo S."/>
            <person name="Nolan M."/>
            <person name="Ohm R."/>
            <person name="Pangilinan J."/>
            <person name="Park H.-J."/>
            <person name="Ramirez L."/>
            <person name="Alfaro M."/>
            <person name="Sun H."/>
            <person name="Tritt A."/>
            <person name="Yoshinaga Y."/>
            <person name="Zwiers L.-H."/>
            <person name="Turgeon B."/>
            <person name="Goodwin S."/>
            <person name="Spatafora J."/>
            <person name="Crous P."/>
            <person name="Grigoriev I."/>
        </authorList>
    </citation>
    <scope>NUCLEOTIDE SEQUENCE</scope>
    <source>
        <strain evidence="2">CBS 122368</strain>
    </source>
</reference>
<dbReference type="AlphaFoldDB" id="A0A6A6I0Y9"/>
<evidence type="ECO:0000256" key="1">
    <source>
        <dbReference type="SAM" id="MobiDB-lite"/>
    </source>
</evidence>
<dbReference type="RefSeq" id="XP_033679119.1">
    <property type="nucleotide sequence ID" value="XM_033836526.1"/>
</dbReference>
<dbReference type="EMBL" id="ML987203">
    <property type="protein sequence ID" value="KAF2244115.1"/>
    <property type="molecule type" value="Genomic_DNA"/>
</dbReference>
<name>A0A6A6I0Y9_9PLEO</name>
<feature type="region of interest" description="Disordered" evidence="1">
    <location>
        <begin position="43"/>
        <end position="63"/>
    </location>
</feature>
<dbReference type="Proteomes" id="UP000800094">
    <property type="component" value="Unassembled WGS sequence"/>
</dbReference>
<proteinExistence type="predicted"/>
<protein>
    <submittedName>
        <fullName evidence="2">Uncharacterized protein</fullName>
    </submittedName>
</protein>
<organism evidence="2 3">
    <name type="scientific">Trematosphaeria pertusa</name>
    <dbReference type="NCBI Taxonomy" id="390896"/>
    <lineage>
        <taxon>Eukaryota</taxon>
        <taxon>Fungi</taxon>
        <taxon>Dikarya</taxon>
        <taxon>Ascomycota</taxon>
        <taxon>Pezizomycotina</taxon>
        <taxon>Dothideomycetes</taxon>
        <taxon>Pleosporomycetidae</taxon>
        <taxon>Pleosporales</taxon>
        <taxon>Massarineae</taxon>
        <taxon>Trematosphaeriaceae</taxon>
        <taxon>Trematosphaeria</taxon>
    </lineage>
</organism>
<dbReference type="GeneID" id="54589856"/>
<keyword evidence="3" id="KW-1185">Reference proteome</keyword>
<evidence type="ECO:0000313" key="2">
    <source>
        <dbReference type="EMBL" id="KAF2244115.1"/>
    </source>
</evidence>